<dbReference type="EMBL" id="FQ312005">
    <property type="protein sequence ID" value="CBW25233.1"/>
    <property type="molecule type" value="Genomic_DNA"/>
</dbReference>
<evidence type="ECO:0000313" key="2">
    <source>
        <dbReference type="Proteomes" id="UP000008963"/>
    </source>
</evidence>
<organism evidence="1 2">
    <name type="scientific">Halobacteriovorax marinus (strain ATCC BAA-682 / DSM 15412 / SJ)</name>
    <name type="common">Bacteriovorax marinus</name>
    <dbReference type="NCBI Taxonomy" id="862908"/>
    <lineage>
        <taxon>Bacteria</taxon>
        <taxon>Pseudomonadati</taxon>
        <taxon>Bdellovibrionota</taxon>
        <taxon>Bacteriovoracia</taxon>
        <taxon>Bacteriovoracales</taxon>
        <taxon>Halobacteriovoraceae</taxon>
        <taxon>Halobacteriovorax</taxon>
    </lineage>
</organism>
<dbReference type="HOGENOM" id="CLU_1675463_0_0_7"/>
<dbReference type="AlphaFoldDB" id="E1X3D8"/>
<protein>
    <recommendedName>
        <fullName evidence="3">DUF4423 domain-containing protein</fullName>
    </recommendedName>
</protein>
<name>E1X3D8_HALMS</name>
<sequence length="157" mass="18391">MDLLIEQRYVLEAISKGAKTLDKILESTGLDNSMINNIIPELLINNLIQYKNKEYSIDLSNTSLWKNEVNKKENIKQEIRDLLCSSVDLMHKEKALHLRKVYLSELEEKLLNIELARVEKLINDIYENKKEVDNVKNMKVVYWGYSNYRDMISLKGA</sequence>
<dbReference type="KEGG" id="bmx:BMS_0308"/>
<dbReference type="RefSeq" id="WP_014243022.1">
    <property type="nucleotide sequence ID" value="NC_016620.1"/>
</dbReference>
<dbReference type="OrthoDB" id="5298040at2"/>
<evidence type="ECO:0000313" key="1">
    <source>
        <dbReference type="EMBL" id="CBW25233.1"/>
    </source>
</evidence>
<dbReference type="PATRIC" id="fig|862908.3.peg.296"/>
<dbReference type="Proteomes" id="UP000008963">
    <property type="component" value="Chromosome"/>
</dbReference>
<accession>E1X3D8</accession>
<dbReference type="STRING" id="862908.BMS_0308"/>
<evidence type="ECO:0008006" key="3">
    <source>
        <dbReference type="Google" id="ProtNLM"/>
    </source>
</evidence>
<keyword evidence="2" id="KW-1185">Reference proteome</keyword>
<proteinExistence type="predicted"/>
<reference evidence="2" key="1">
    <citation type="journal article" date="2013" name="ISME J.">
        <title>A small predatory core genome in the divergent marine Bacteriovorax marinus SJ and the terrestrial Bdellovibrio bacteriovorus.</title>
        <authorList>
            <person name="Crossman L.C."/>
            <person name="Chen H."/>
            <person name="Cerdeno-Tarraga A.M."/>
            <person name="Brooks K."/>
            <person name="Quail M.A."/>
            <person name="Pineiro S.A."/>
            <person name="Hobley L."/>
            <person name="Sockett R.E."/>
            <person name="Bentley S.D."/>
            <person name="Parkhill J."/>
            <person name="Williams H.N."/>
            <person name="Stine O.C."/>
        </authorList>
    </citation>
    <scope>NUCLEOTIDE SEQUENCE [LARGE SCALE GENOMIC DNA]</scope>
    <source>
        <strain evidence="2">ATCC BAA-682 / DSM 15412 / SJ</strain>
    </source>
</reference>
<gene>
    <name evidence="1" type="ordered locus">BMS_0308</name>
</gene>